<feature type="active site" description="Proton donor" evidence="20">
    <location>
        <position position="222"/>
    </location>
</feature>
<evidence type="ECO:0000259" key="21">
    <source>
        <dbReference type="PROSITE" id="PS51387"/>
    </source>
</evidence>
<comment type="catalytic activity">
    <reaction evidence="19 20">
        <text>UDP-N-acetyl-alpha-D-muramate + NADP(+) = UDP-N-acetyl-3-O-(1-carboxyvinyl)-alpha-D-glucosamine + NADPH + H(+)</text>
        <dbReference type="Rhea" id="RHEA:12248"/>
        <dbReference type="ChEBI" id="CHEBI:15378"/>
        <dbReference type="ChEBI" id="CHEBI:57783"/>
        <dbReference type="ChEBI" id="CHEBI:58349"/>
        <dbReference type="ChEBI" id="CHEBI:68483"/>
        <dbReference type="ChEBI" id="CHEBI:70757"/>
        <dbReference type="EC" id="1.3.1.98"/>
    </reaction>
</comment>
<keyword evidence="11 20" id="KW-0274">FAD</keyword>
<comment type="cofactor">
    <cofactor evidence="1 20">
        <name>FAD</name>
        <dbReference type="ChEBI" id="CHEBI:57692"/>
    </cofactor>
</comment>
<dbReference type="Proteomes" id="UP000286934">
    <property type="component" value="Unassembled WGS sequence"/>
</dbReference>
<dbReference type="GO" id="GO:0071555">
    <property type="term" value="P:cell wall organization"/>
    <property type="evidence" value="ECO:0007669"/>
    <property type="project" value="UniProtKB-KW"/>
</dbReference>
<dbReference type="Gene3D" id="3.90.78.10">
    <property type="entry name" value="UDP-N-acetylenolpyruvoylglucosamine reductase, C-terminal domain"/>
    <property type="match status" value="1"/>
</dbReference>
<evidence type="ECO:0000256" key="15">
    <source>
        <dbReference type="ARBA" id="ARBA00023002"/>
    </source>
</evidence>
<dbReference type="InterPro" id="IPR036318">
    <property type="entry name" value="FAD-bd_PCMH-like_sf"/>
</dbReference>
<dbReference type="InterPro" id="IPR016166">
    <property type="entry name" value="FAD-bd_PCMH"/>
</dbReference>
<dbReference type="Pfam" id="PF02873">
    <property type="entry name" value="MurB_C"/>
    <property type="match status" value="1"/>
</dbReference>
<evidence type="ECO:0000256" key="17">
    <source>
        <dbReference type="ARBA" id="ARBA00023316"/>
    </source>
</evidence>
<sequence length="331" mass="36550">MNSLAKFHSFALPAEAKQIIILETLTQLPDIVWTNDTWILGAGSNTIFTSDYSGTVLVNQLLGVHIQETSTRWLIDIAAGENWHSLVLNLVEQGIFGLENLALIPGSVGAAPVQNIGAYGVEISRYIKSVQVYNFKTHEFSTMNNADCRFAYRDSIFKLTENAHLLITSVQLELPKSWQPVLDYPDLSSLPRDASAEAIMKHVINVRNAKLPDPEKLPNAGSFFKNPIVSKAYYEELLATYPDMPAFVLDKHSVKLAAGWLIDHAGLKALNVGDAAVHQRQALVLINRGRASGNDLITLARAICTRISEKYGVYLEPEVRLLGQNGLLETL</sequence>
<evidence type="ECO:0000256" key="11">
    <source>
        <dbReference type="ARBA" id="ARBA00022827"/>
    </source>
</evidence>
<dbReference type="GO" id="GO:0008360">
    <property type="term" value="P:regulation of cell shape"/>
    <property type="evidence" value="ECO:0007669"/>
    <property type="project" value="UniProtKB-KW"/>
</dbReference>
<dbReference type="InterPro" id="IPR016167">
    <property type="entry name" value="FAD-bd_PCMH_sub1"/>
</dbReference>
<keyword evidence="17 20" id="KW-0961">Cell wall biogenesis/degradation</keyword>
<dbReference type="GO" id="GO:0051301">
    <property type="term" value="P:cell division"/>
    <property type="evidence" value="ECO:0007669"/>
    <property type="project" value="UniProtKB-KW"/>
</dbReference>
<reference evidence="23" key="1">
    <citation type="journal article" date="2018" name="Front. Microbiol.">
        <title>Genome-Based Analysis Reveals the Taxonomy and Diversity of the Family Idiomarinaceae.</title>
        <authorList>
            <person name="Liu Y."/>
            <person name="Lai Q."/>
            <person name="Shao Z."/>
        </authorList>
    </citation>
    <scope>NUCLEOTIDE SEQUENCE [LARGE SCALE GENOMIC DNA]</scope>
    <source>
        <strain evidence="23">AIS</strain>
    </source>
</reference>
<dbReference type="UniPathway" id="UPA00219"/>
<dbReference type="InterPro" id="IPR006094">
    <property type="entry name" value="Oxid_FAD_bind_N"/>
</dbReference>
<keyword evidence="10 20" id="KW-0285">Flavoprotein</keyword>
<gene>
    <name evidence="20" type="primary">murB</name>
    <name evidence="22" type="ORF">CWE13_12465</name>
</gene>
<keyword evidence="12 20" id="KW-0521">NADP</keyword>
<evidence type="ECO:0000256" key="10">
    <source>
        <dbReference type="ARBA" id="ARBA00022630"/>
    </source>
</evidence>
<protein>
    <recommendedName>
        <fullName evidence="7 20">UDP-N-acetylenolpyruvoylglucosamine reductase</fullName>
        <ecNumber evidence="6 20">1.3.1.98</ecNumber>
    </recommendedName>
    <alternativeName>
        <fullName evidence="18 20">UDP-N-acetylmuramate dehydrogenase</fullName>
    </alternativeName>
</protein>
<evidence type="ECO:0000256" key="19">
    <source>
        <dbReference type="ARBA" id="ARBA00048914"/>
    </source>
</evidence>
<dbReference type="InterPro" id="IPR036635">
    <property type="entry name" value="MurB_C_sf"/>
</dbReference>
<keyword evidence="13 20" id="KW-0133">Cell shape</keyword>
<dbReference type="SUPFAM" id="SSF56176">
    <property type="entry name" value="FAD-binding/transporter-associated domain-like"/>
    <property type="match status" value="1"/>
</dbReference>
<dbReference type="AlphaFoldDB" id="A0A432WL66"/>
<feature type="active site" evidence="20">
    <location>
        <position position="153"/>
    </location>
</feature>
<dbReference type="SUPFAM" id="SSF56194">
    <property type="entry name" value="Uridine diphospho-N-Acetylenolpyruvylglucosamine reductase, MurB, C-terminal domain"/>
    <property type="match status" value="1"/>
</dbReference>
<dbReference type="InterPro" id="IPR016169">
    <property type="entry name" value="FAD-bd_PCMH_sub2"/>
</dbReference>
<dbReference type="OrthoDB" id="9804753at2"/>
<comment type="caution">
    <text evidence="22">The sequence shown here is derived from an EMBL/GenBank/DDBJ whole genome shotgun (WGS) entry which is preliminary data.</text>
</comment>
<proteinExistence type="inferred from homology"/>
<dbReference type="InterPro" id="IPR011601">
    <property type="entry name" value="MurB_C"/>
</dbReference>
<evidence type="ECO:0000256" key="4">
    <source>
        <dbReference type="ARBA" id="ARBA00004752"/>
    </source>
</evidence>
<evidence type="ECO:0000256" key="7">
    <source>
        <dbReference type="ARBA" id="ARBA00015188"/>
    </source>
</evidence>
<evidence type="ECO:0000256" key="8">
    <source>
        <dbReference type="ARBA" id="ARBA00022490"/>
    </source>
</evidence>
<evidence type="ECO:0000313" key="23">
    <source>
        <dbReference type="Proteomes" id="UP000286934"/>
    </source>
</evidence>
<comment type="pathway">
    <text evidence="4 20">Cell wall biogenesis; peptidoglycan biosynthesis.</text>
</comment>
<dbReference type="GO" id="GO:0005829">
    <property type="term" value="C:cytosol"/>
    <property type="evidence" value="ECO:0007669"/>
    <property type="project" value="TreeGrafter"/>
</dbReference>
<dbReference type="NCBIfam" id="TIGR00179">
    <property type="entry name" value="murB"/>
    <property type="match status" value="1"/>
</dbReference>
<dbReference type="InterPro" id="IPR003170">
    <property type="entry name" value="MurB"/>
</dbReference>
<comment type="similarity">
    <text evidence="5 20">Belongs to the MurB family.</text>
</comment>
<evidence type="ECO:0000256" key="6">
    <source>
        <dbReference type="ARBA" id="ARBA00012518"/>
    </source>
</evidence>
<evidence type="ECO:0000256" key="5">
    <source>
        <dbReference type="ARBA" id="ARBA00010485"/>
    </source>
</evidence>
<evidence type="ECO:0000313" key="22">
    <source>
        <dbReference type="EMBL" id="RUO34429.1"/>
    </source>
</evidence>
<keyword evidence="16 20" id="KW-0131">Cell cycle</keyword>
<evidence type="ECO:0000256" key="20">
    <source>
        <dbReference type="HAMAP-Rule" id="MF_00037"/>
    </source>
</evidence>
<evidence type="ECO:0000256" key="16">
    <source>
        <dbReference type="ARBA" id="ARBA00023306"/>
    </source>
</evidence>
<evidence type="ECO:0000256" key="12">
    <source>
        <dbReference type="ARBA" id="ARBA00022857"/>
    </source>
</evidence>
<name>A0A432WL66_9GAMM</name>
<keyword evidence="9 20" id="KW-0132">Cell division</keyword>
<evidence type="ECO:0000256" key="1">
    <source>
        <dbReference type="ARBA" id="ARBA00001974"/>
    </source>
</evidence>
<keyword evidence="15 20" id="KW-0560">Oxidoreductase</keyword>
<dbReference type="PANTHER" id="PTHR21071">
    <property type="entry name" value="UDP-N-ACETYLENOLPYRUVOYLGLUCOSAMINE REDUCTASE"/>
    <property type="match status" value="1"/>
</dbReference>
<dbReference type="NCBIfam" id="NF000755">
    <property type="entry name" value="PRK00046.1"/>
    <property type="match status" value="1"/>
</dbReference>
<keyword evidence="8 20" id="KW-0963">Cytoplasm</keyword>
<comment type="function">
    <text evidence="2 20">Cell wall formation.</text>
</comment>
<dbReference type="PROSITE" id="PS51387">
    <property type="entry name" value="FAD_PCMH"/>
    <property type="match status" value="1"/>
</dbReference>
<dbReference type="Gene3D" id="3.30.43.10">
    <property type="entry name" value="Uridine Diphospho-n-acetylenolpyruvylglucosamine Reductase, domain 2"/>
    <property type="match status" value="1"/>
</dbReference>
<feature type="domain" description="FAD-binding PCMH-type" evidence="21">
    <location>
        <begin position="12"/>
        <end position="177"/>
    </location>
</feature>
<keyword evidence="23" id="KW-1185">Reference proteome</keyword>
<keyword evidence="14 20" id="KW-0573">Peptidoglycan synthesis</keyword>
<evidence type="ECO:0000256" key="14">
    <source>
        <dbReference type="ARBA" id="ARBA00022984"/>
    </source>
</evidence>
<dbReference type="PANTHER" id="PTHR21071:SF4">
    <property type="entry name" value="UDP-N-ACETYLENOLPYRUVOYLGLUCOSAMINE REDUCTASE"/>
    <property type="match status" value="1"/>
</dbReference>
<evidence type="ECO:0000256" key="18">
    <source>
        <dbReference type="ARBA" id="ARBA00031026"/>
    </source>
</evidence>
<dbReference type="EC" id="1.3.1.98" evidence="6 20"/>
<dbReference type="EMBL" id="PIPP01000007">
    <property type="protein sequence ID" value="RUO34429.1"/>
    <property type="molecule type" value="Genomic_DNA"/>
</dbReference>
<dbReference type="GO" id="GO:0008762">
    <property type="term" value="F:UDP-N-acetylmuramate dehydrogenase activity"/>
    <property type="evidence" value="ECO:0007669"/>
    <property type="project" value="UniProtKB-UniRule"/>
</dbReference>
<comment type="subcellular location">
    <subcellularLocation>
        <location evidence="3 20">Cytoplasm</location>
    </subcellularLocation>
</comment>
<dbReference type="HAMAP" id="MF_00037">
    <property type="entry name" value="MurB"/>
    <property type="match status" value="1"/>
</dbReference>
<dbReference type="GO" id="GO:0071949">
    <property type="term" value="F:FAD binding"/>
    <property type="evidence" value="ECO:0007669"/>
    <property type="project" value="InterPro"/>
</dbReference>
<dbReference type="RefSeq" id="WP_126809084.1">
    <property type="nucleotide sequence ID" value="NZ_PIPP01000007.1"/>
</dbReference>
<dbReference type="Pfam" id="PF01565">
    <property type="entry name" value="FAD_binding_4"/>
    <property type="match status" value="1"/>
</dbReference>
<accession>A0A432WL66</accession>
<feature type="active site" evidence="20">
    <location>
        <position position="318"/>
    </location>
</feature>
<organism evidence="22 23">
    <name type="scientific">Aliidiomarina shirensis</name>
    <dbReference type="NCBI Taxonomy" id="1048642"/>
    <lineage>
        <taxon>Bacteria</taxon>
        <taxon>Pseudomonadati</taxon>
        <taxon>Pseudomonadota</taxon>
        <taxon>Gammaproteobacteria</taxon>
        <taxon>Alteromonadales</taxon>
        <taxon>Idiomarinaceae</taxon>
        <taxon>Aliidiomarina</taxon>
    </lineage>
</organism>
<dbReference type="Gene3D" id="3.30.465.10">
    <property type="match status" value="1"/>
</dbReference>
<evidence type="ECO:0000256" key="2">
    <source>
        <dbReference type="ARBA" id="ARBA00003921"/>
    </source>
</evidence>
<evidence type="ECO:0000256" key="3">
    <source>
        <dbReference type="ARBA" id="ARBA00004496"/>
    </source>
</evidence>
<evidence type="ECO:0000256" key="9">
    <source>
        <dbReference type="ARBA" id="ARBA00022618"/>
    </source>
</evidence>
<evidence type="ECO:0000256" key="13">
    <source>
        <dbReference type="ARBA" id="ARBA00022960"/>
    </source>
</evidence>
<dbReference type="GO" id="GO:0009252">
    <property type="term" value="P:peptidoglycan biosynthetic process"/>
    <property type="evidence" value="ECO:0007669"/>
    <property type="project" value="UniProtKB-UniRule"/>
</dbReference>